<dbReference type="SUPFAM" id="SSF52402">
    <property type="entry name" value="Adenine nucleotide alpha hydrolases-like"/>
    <property type="match status" value="1"/>
</dbReference>
<accession>A0A3B0UKM3</accession>
<name>A0A3B0UKM3_9ZZZZ</name>
<sequence length="128" mass="15238">FKGLKEIAFPTDFTNFYEAKLLQNLTSLSNYSEALLRFLFLSKKEVTLNKEQQWNKETLHDYFKNQPHGFHVEVNQNFEVSIEKFINKMKIDLVVMVAKNLNLFEQILFRPKVTTISYYSKLPFLILH</sequence>
<organism evidence="1">
    <name type="scientific">hydrothermal vent metagenome</name>
    <dbReference type="NCBI Taxonomy" id="652676"/>
    <lineage>
        <taxon>unclassified sequences</taxon>
        <taxon>metagenomes</taxon>
        <taxon>ecological metagenomes</taxon>
    </lineage>
</organism>
<evidence type="ECO:0000313" key="1">
    <source>
        <dbReference type="EMBL" id="VAW25907.1"/>
    </source>
</evidence>
<reference evidence="1" key="1">
    <citation type="submission" date="2018-06" db="EMBL/GenBank/DDBJ databases">
        <authorList>
            <person name="Zhirakovskaya E."/>
        </authorList>
    </citation>
    <scope>NUCLEOTIDE SEQUENCE</scope>
</reference>
<evidence type="ECO:0008006" key="2">
    <source>
        <dbReference type="Google" id="ProtNLM"/>
    </source>
</evidence>
<dbReference type="AlphaFoldDB" id="A0A3B0UKM3"/>
<gene>
    <name evidence="1" type="ORF">MNBD_BACTEROID04-735</name>
</gene>
<proteinExistence type="predicted"/>
<feature type="non-terminal residue" evidence="1">
    <location>
        <position position="1"/>
    </location>
</feature>
<dbReference type="EMBL" id="UOER01000527">
    <property type="protein sequence ID" value="VAW25907.1"/>
    <property type="molecule type" value="Genomic_DNA"/>
</dbReference>
<protein>
    <recommendedName>
        <fullName evidence="2">UspA domain-containing protein</fullName>
    </recommendedName>
</protein>